<proteinExistence type="predicted"/>
<reference evidence="2 3" key="1">
    <citation type="submission" date="2018-12" db="EMBL/GenBank/DDBJ databases">
        <title>Bacillus ochoae sp. nov., Paenibacillus whitsoniae sp. nov., Paenibacillus spiritus sp. nov. Isolated from the Mars Exploration Rover during spacecraft assembly.</title>
        <authorList>
            <person name="Seuylemezian A."/>
            <person name="Vaishampayan P."/>
        </authorList>
    </citation>
    <scope>NUCLEOTIDE SEQUENCE [LARGE SCALE GENOMIC DNA]</scope>
    <source>
        <strain evidence="2 3">MER 54</strain>
    </source>
</reference>
<feature type="transmembrane region" description="Helical" evidence="1">
    <location>
        <begin position="52"/>
        <end position="73"/>
    </location>
</feature>
<keyword evidence="1" id="KW-1133">Transmembrane helix</keyword>
<dbReference type="RefSeq" id="WP_126142879.1">
    <property type="nucleotide sequence ID" value="NZ_RXHU01000057.1"/>
</dbReference>
<protein>
    <submittedName>
        <fullName evidence="2">Uncharacterized protein</fullName>
    </submittedName>
</protein>
<gene>
    <name evidence="2" type="ORF">EJQ19_19335</name>
</gene>
<dbReference type="OrthoDB" id="2678045at2"/>
<feature type="transmembrane region" description="Helical" evidence="1">
    <location>
        <begin position="105"/>
        <end position="126"/>
    </location>
</feature>
<dbReference type="AlphaFoldDB" id="A0A430JAN8"/>
<sequence length="175" mass="20715">MPTMQESQLSKQSTVYSYTLAKRIYHSWYKIALYLAIILLAVSYKFNSSNLLPMLVSYPLVLIFHTLLIRAYFQFTIGMAMRGWSYRFGVFWAGFLPDGHASIKLVNTVLQQLLWIGLALIALLYPWIPQNWLFYLLLFHCWMLMPRLWFMLRFRAYRKIGLVKITSTDTSCYLQ</sequence>
<evidence type="ECO:0000313" key="3">
    <source>
        <dbReference type="Proteomes" id="UP000276128"/>
    </source>
</evidence>
<evidence type="ECO:0000256" key="1">
    <source>
        <dbReference type="SAM" id="Phobius"/>
    </source>
</evidence>
<keyword evidence="3" id="KW-1185">Reference proteome</keyword>
<comment type="caution">
    <text evidence="2">The sequence shown here is derived from an EMBL/GenBank/DDBJ whole genome shotgun (WGS) entry which is preliminary data.</text>
</comment>
<feature type="transmembrane region" description="Helical" evidence="1">
    <location>
        <begin position="132"/>
        <end position="150"/>
    </location>
</feature>
<accession>A0A430JAN8</accession>
<keyword evidence="1" id="KW-0472">Membrane</keyword>
<feature type="transmembrane region" description="Helical" evidence="1">
    <location>
        <begin position="28"/>
        <end position="46"/>
    </location>
</feature>
<evidence type="ECO:0000313" key="2">
    <source>
        <dbReference type="EMBL" id="RTE08101.1"/>
    </source>
</evidence>
<keyword evidence="1" id="KW-0812">Transmembrane</keyword>
<dbReference type="EMBL" id="RXHU01000057">
    <property type="protein sequence ID" value="RTE08101.1"/>
    <property type="molecule type" value="Genomic_DNA"/>
</dbReference>
<name>A0A430JAN8_9BACL</name>
<dbReference type="Proteomes" id="UP000276128">
    <property type="component" value="Unassembled WGS sequence"/>
</dbReference>
<organism evidence="2 3">
    <name type="scientific">Paenibacillus whitsoniae</name>
    <dbReference type="NCBI Taxonomy" id="2496558"/>
    <lineage>
        <taxon>Bacteria</taxon>
        <taxon>Bacillati</taxon>
        <taxon>Bacillota</taxon>
        <taxon>Bacilli</taxon>
        <taxon>Bacillales</taxon>
        <taxon>Paenibacillaceae</taxon>
        <taxon>Paenibacillus</taxon>
    </lineage>
</organism>